<dbReference type="HOGENOM" id="CLU_2083481_0_0_11"/>
<name>G8X1X4_STREN</name>
<reference evidence="3" key="1">
    <citation type="submission" date="2011-12" db="EMBL/GenBank/DDBJ databases">
        <title>Complete genome sequence of Streptomyces cattleya strain DSM 46488.</title>
        <authorList>
            <person name="Ou H.-Y."/>
            <person name="Li P."/>
            <person name="Zhao C."/>
            <person name="O'Hagan D."/>
            <person name="Deng Z."/>
        </authorList>
    </citation>
    <scope>NUCLEOTIDE SEQUENCE [LARGE SCALE GENOMIC DNA]</scope>
    <source>
        <strain evidence="3">ATCC 35852 / DSM 46488 / JCM 4925 / NBRC 14057 / NRRL 8057</strain>
    </source>
</reference>
<feature type="compositionally biased region" description="Basic and acidic residues" evidence="1">
    <location>
        <begin position="103"/>
        <end position="117"/>
    </location>
</feature>
<dbReference type="STRING" id="1003195.SCATT_09270"/>
<dbReference type="EMBL" id="CP003219">
    <property type="protein sequence ID" value="AEW93298.1"/>
    <property type="molecule type" value="Genomic_DNA"/>
</dbReference>
<evidence type="ECO:0000313" key="2">
    <source>
        <dbReference type="EMBL" id="AEW93298.1"/>
    </source>
</evidence>
<accession>G8X1X4</accession>
<feature type="region of interest" description="Disordered" evidence="1">
    <location>
        <begin position="1"/>
        <end position="117"/>
    </location>
</feature>
<sequence length="117" mass="11437">MVERPVVERPVIAAGDAATGTEPALPDEAGPEPDSGAVPPQEAADAPAGLADSDDPAVAALADPAAAPASAALAGSGLPIPELTDPAAQLAEPVPPELADEVGPERVEPTEPGVDRD</sequence>
<keyword evidence="3" id="KW-1185">Reference proteome</keyword>
<organism evidence="2 3">
    <name type="scientific">Streptantibioticus cattleyicolor (strain ATCC 35852 / DSM 46488 / JCM 4925 / NBRC 14057 / NRRL 8057)</name>
    <name type="common">Streptomyces cattleya</name>
    <dbReference type="NCBI Taxonomy" id="1003195"/>
    <lineage>
        <taxon>Bacteria</taxon>
        <taxon>Bacillati</taxon>
        <taxon>Actinomycetota</taxon>
        <taxon>Actinomycetes</taxon>
        <taxon>Kitasatosporales</taxon>
        <taxon>Streptomycetaceae</taxon>
        <taxon>Streptantibioticus</taxon>
    </lineage>
</organism>
<dbReference type="Proteomes" id="UP000007842">
    <property type="component" value="Chromosome"/>
</dbReference>
<feature type="compositionally biased region" description="Low complexity" evidence="1">
    <location>
        <begin position="56"/>
        <end position="79"/>
    </location>
</feature>
<dbReference type="AlphaFoldDB" id="G8X1X4"/>
<protein>
    <submittedName>
        <fullName evidence="2">Uncharacterized protein</fullName>
    </submittedName>
</protein>
<dbReference type="RefSeq" id="WP_014627480.1">
    <property type="nucleotide sequence ID" value="NC_017586.1"/>
</dbReference>
<evidence type="ECO:0000313" key="3">
    <source>
        <dbReference type="Proteomes" id="UP000007842"/>
    </source>
</evidence>
<evidence type="ECO:0000256" key="1">
    <source>
        <dbReference type="SAM" id="MobiDB-lite"/>
    </source>
</evidence>
<gene>
    <name evidence="2" type="ordered locus">SCATT_09270</name>
</gene>
<proteinExistence type="predicted"/>
<dbReference type="KEGG" id="scy:SCATT_09270"/>